<keyword evidence="3" id="KW-1185">Reference proteome</keyword>
<gene>
    <name evidence="2" type="ORF">BDK51DRAFT_37546</name>
</gene>
<dbReference type="EMBL" id="ML001416">
    <property type="protein sequence ID" value="RKO83294.1"/>
    <property type="molecule type" value="Genomic_DNA"/>
</dbReference>
<feature type="region of interest" description="Disordered" evidence="1">
    <location>
        <begin position="343"/>
        <end position="365"/>
    </location>
</feature>
<evidence type="ECO:0000313" key="2">
    <source>
        <dbReference type="EMBL" id="RKO83294.1"/>
    </source>
</evidence>
<dbReference type="OrthoDB" id="2158424at2759"/>
<dbReference type="Proteomes" id="UP000269721">
    <property type="component" value="Unassembled WGS sequence"/>
</dbReference>
<protein>
    <submittedName>
        <fullName evidence="2">Uncharacterized protein</fullName>
    </submittedName>
</protein>
<sequence length="365" mass="39411">MSPLPAIQKGRRSTLNELALPAMIRARTAITDLCPARAGARVPAERVVYRSDVFEVVPCLEAGEGLGEAVAVGAPSVALVTVKKSGRKSNRRPLVPDQLLLFSMHLSDIDPAEARLLLITMEHFRLTHGLPIVVAGNLGAEAVSVIDQAWRGVKHSFGCREIVAGGSVGVIRWWRERETPIILFSVSRNFLPPSPSLTQQTLWAPFLPDPATMPPTLHPPKALTASLAPHRLCLSINDASPVERDACADLIDYTRTFRAYIGGAIADDRALARHKTCVGELGGAIPVVYEIENDDTPLSLITYDLTTLTPSRLAALQDTNTTGHLASFDLILLQGLFGPVPTHSQPSSQPFTSRAPWTHPASPHP</sequence>
<name>A0A4P9VUM0_9FUNG</name>
<reference evidence="3" key="1">
    <citation type="journal article" date="2018" name="Nat. Microbiol.">
        <title>Leveraging single-cell genomics to expand the fungal tree of life.</title>
        <authorList>
            <person name="Ahrendt S.R."/>
            <person name="Quandt C.A."/>
            <person name="Ciobanu D."/>
            <person name="Clum A."/>
            <person name="Salamov A."/>
            <person name="Andreopoulos B."/>
            <person name="Cheng J.F."/>
            <person name="Woyke T."/>
            <person name="Pelin A."/>
            <person name="Henrissat B."/>
            <person name="Reynolds N.K."/>
            <person name="Benny G.L."/>
            <person name="Smith M.E."/>
            <person name="James T.Y."/>
            <person name="Grigoriev I.V."/>
        </authorList>
    </citation>
    <scope>NUCLEOTIDE SEQUENCE [LARGE SCALE GENOMIC DNA]</scope>
</reference>
<feature type="compositionally biased region" description="Polar residues" evidence="1">
    <location>
        <begin position="343"/>
        <end position="352"/>
    </location>
</feature>
<evidence type="ECO:0000313" key="3">
    <source>
        <dbReference type="Proteomes" id="UP000269721"/>
    </source>
</evidence>
<organism evidence="2 3">
    <name type="scientific">Blyttiomyces helicus</name>
    <dbReference type="NCBI Taxonomy" id="388810"/>
    <lineage>
        <taxon>Eukaryota</taxon>
        <taxon>Fungi</taxon>
        <taxon>Fungi incertae sedis</taxon>
        <taxon>Chytridiomycota</taxon>
        <taxon>Chytridiomycota incertae sedis</taxon>
        <taxon>Chytridiomycetes</taxon>
        <taxon>Chytridiomycetes incertae sedis</taxon>
        <taxon>Blyttiomyces</taxon>
    </lineage>
</organism>
<evidence type="ECO:0000256" key="1">
    <source>
        <dbReference type="SAM" id="MobiDB-lite"/>
    </source>
</evidence>
<proteinExistence type="predicted"/>
<accession>A0A4P9VUM0</accession>
<dbReference type="AlphaFoldDB" id="A0A4P9VUM0"/>